<sequence>MSVSGCNDFFYFDRLKLAIESAMGLSRRFLSLVVDIRIPGAQSLCFVDLTRHKLFNSIPALPLNINTSESEGPQETTLPAGNPKNGMRRIRLPAPGINLRSSAVGFDWYMDCFPLAGGNLLCTDQSGRATLFNADTRSVESMPYLHKPKSLPVSISVPWADDNDGGVSVFIMERAPRLEQGDARALSSQFEAFTYCRPSTHSTKFWQHQLLPPPPFICNPKYYVDTSARPRIRSYAVLGGGSQVCMSVDRAGTYSLDTVTHTWTQIGDWILPFVGKVEYVPELKLWFGICAKDMQLGAADLSTMDMDSQPQLVDTWKEFEAPQEWTEVQPSQLVNLGSGRFCIARFFRTPSLMSLFDSDGLDEEYFTVLTGVDVVRCVRDGNGTANINDGNEKVELRMIKHNSRRHMSYGGDGTIKLVF</sequence>
<evidence type="ECO:0000313" key="2">
    <source>
        <dbReference type="EMBL" id="KAF8728721.1"/>
    </source>
</evidence>
<feature type="region of interest" description="Disordered" evidence="1">
    <location>
        <begin position="66"/>
        <end position="87"/>
    </location>
</feature>
<evidence type="ECO:0000256" key="1">
    <source>
        <dbReference type="SAM" id="MobiDB-lite"/>
    </source>
</evidence>
<protein>
    <submittedName>
        <fullName evidence="2">Uncharacterized protein</fullName>
    </submittedName>
</protein>
<keyword evidence="3" id="KW-1185">Reference proteome</keyword>
<dbReference type="AlphaFoldDB" id="A0A835F573"/>
<reference evidence="2" key="1">
    <citation type="submission" date="2020-07" db="EMBL/GenBank/DDBJ databases">
        <title>Genome sequence and genetic diversity analysis of an under-domesticated orphan crop, white fonio (Digitaria exilis).</title>
        <authorList>
            <person name="Bennetzen J.L."/>
            <person name="Chen S."/>
            <person name="Ma X."/>
            <person name="Wang X."/>
            <person name="Yssel A.E.J."/>
            <person name="Chaluvadi S.R."/>
            <person name="Johnson M."/>
            <person name="Gangashetty P."/>
            <person name="Hamidou F."/>
            <person name="Sanogo M.D."/>
            <person name="Zwaenepoel A."/>
            <person name="Wallace J."/>
            <person name="Van De Peer Y."/>
            <person name="Van Deynze A."/>
        </authorList>
    </citation>
    <scope>NUCLEOTIDE SEQUENCE</scope>
    <source>
        <tissue evidence="2">Leaves</tissue>
    </source>
</reference>
<name>A0A835F573_9POAL</name>
<dbReference type="Proteomes" id="UP000636709">
    <property type="component" value="Unassembled WGS sequence"/>
</dbReference>
<dbReference type="PANTHER" id="PTHR33085">
    <property type="entry name" value="OS12G0113100 PROTEIN-RELATED"/>
    <property type="match status" value="1"/>
</dbReference>
<dbReference type="InterPro" id="IPR012871">
    <property type="entry name" value="DUF1668_ORYSA"/>
</dbReference>
<dbReference type="PANTHER" id="PTHR33085:SF40">
    <property type="entry name" value="OS06G0189600 PROTEIN"/>
    <property type="match status" value="1"/>
</dbReference>
<organism evidence="2 3">
    <name type="scientific">Digitaria exilis</name>
    <dbReference type="NCBI Taxonomy" id="1010633"/>
    <lineage>
        <taxon>Eukaryota</taxon>
        <taxon>Viridiplantae</taxon>
        <taxon>Streptophyta</taxon>
        <taxon>Embryophyta</taxon>
        <taxon>Tracheophyta</taxon>
        <taxon>Spermatophyta</taxon>
        <taxon>Magnoliopsida</taxon>
        <taxon>Liliopsida</taxon>
        <taxon>Poales</taxon>
        <taxon>Poaceae</taxon>
        <taxon>PACMAD clade</taxon>
        <taxon>Panicoideae</taxon>
        <taxon>Panicodae</taxon>
        <taxon>Paniceae</taxon>
        <taxon>Anthephorinae</taxon>
        <taxon>Digitaria</taxon>
    </lineage>
</organism>
<gene>
    <name evidence="2" type="ORF">HU200_017997</name>
</gene>
<accession>A0A835F573</accession>
<feature type="compositionally biased region" description="Polar residues" evidence="1">
    <location>
        <begin position="66"/>
        <end position="79"/>
    </location>
</feature>
<proteinExistence type="predicted"/>
<dbReference type="Pfam" id="PF07893">
    <property type="entry name" value="DUF1668"/>
    <property type="match status" value="1"/>
</dbReference>
<comment type="caution">
    <text evidence="2">The sequence shown here is derived from an EMBL/GenBank/DDBJ whole genome shotgun (WGS) entry which is preliminary data.</text>
</comment>
<dbReference type="EMBL" id="JACEFO010001626">
    <property type="protein sequence ID" value="KAF8728721.1"/>
    <property type="molecule type" value="Genomic_DNA"/>
</dbReference>
<dbReference type="OrthoDB" id="672186at2759"/>
<evidence type="ECO:0000313" key="3">
    <source>
        <dbReference type="Proteomes" id="UP000636709"/>
    </source>
</evidence>